<keyword evidence="1" id="KW-0472">Membrane</keyword>
<sequence length="200" mass="21919">MKWWRAGVAVAALLIVVVAASGTSPITLVNRLDDRPPPQDRSPDADIAVPGDLPAVVAAPLTVYLLVLVGLVLFGLAGMVLAIELPRRRRRRGVRGVEVEEFELGEQVPVVRRVEKALQEFTGHPGRPPRDAVIAAWLALEAAEPRAPHQTPTEFTEELGVDAVVLKDLYRRARFGHEDVTAAQAEQARRELSRIVRELA</sequence>
<feature type="domain" description="Protein-glutamine gamma-glutamyltransferase-like C-terminal" evidence="2">
    <location>
        <begin position="144"/>
        <end position="192"/>
    </location>
</feature>
<reference evidence="4" key="1">
    <citation type="submission" date="2016-10" db="EMBL/GenBank/DDBJ databases">
        <authorList>
            <person name="Varghese N."/>
            <person name="Submissions S."/>
        </authorList>
    </citation>
    <scope>NUCLEOTIDE SEQUENCE [LARGE SCALE GENOMIC DNA]</scope>
    <source>
        <strain evidence="4">CGMCC 4.6609</strain>
    </source>
</reference>
<dbReference type="RefSeq" id="WP_090099923.1">
    <property type="nucleotide sequence ID" value="NZ_FNIX01000009.1"/>
</dbReference>
<dbReference type="STRING" id="641025.SAMN05421507_109213"/>
<organism evidence="3 4">
    <name type="scientific">Lentzea jiangxiensis</name>
    <dbReference type="NCBI Taxonomy" id="641025"/>
    <lineage>
        <taxon>Bacteria</taxon>
        <taxon>Bacillati</taxon>
        <taxon>Actinomycetota</taxon>
        <taxon>Actinomycetes</taxon>
        <taxon>Pseudonocardiales</taxon>
        <taxon>Pseudonocardiaceae</taxon>
        <taxon>Lentzea</taxon>
    </lineage>
</organism>
<evidence type="ECO:0000313" key="4">
    <source>
        <dbReference type="Proteomes" id="UP000199691"/>
    </source>
</evidence>
<keyword evidence="1" id="KW-0812">Transmembrane</keyword>
<dbReference type="InterPro" id="IPR025403">
    <property type="entry name" value="TgpA-like_C"/>
</dbReference>
<dbReference type="AlphaFoldDB" id="A0A1H0TAV6"/>
<protein>
    <recommendedName>
        <fullName evidence="2">Protein-glutamine gamma-glutamyltransferase-like C-terminal domain-containing protein</fullName>
    </recommendedName>
</protein>
<evidence type="ECO:0000259" key="2">
    <source>
        <dbReference type="Pfam" id="PF13559"/>
    </source>
</evidence>
<proteinExistence type="predicted"/>
<accession>A0A1H0TAV6</accession>
<dbReference type="EMBL" id="FNIX01000009">
    <property type="protein sequence ID" value="SDP50931.1"/>
    <property type="molecule type" value="Genomic_DNA"/>
</dbReference>
<dbReference type="OrthoDB" id="5198230at2"/>
<keyword evidence="1" id="KW-1133">Transmembrane helix</keyword>
<dbReference type="Proteomes" id="UP000199691">
    <property type="component" value="Unassembled WGS sequence"/>
</dbReference>
<evidence type="ECO:0000256" key="1">
    <source>
        <dbReference type="SAM" id="Phobius"/>
    </source>
</evidence>
<evidence type="ECO:0000313" key="3">
    <source>
        <dbReference type="EMBL" id="SDP50931.1"/>
    </source>
</evidence>
<name>A0A1H0TAV6_9PSEU</name>
<dbReference type="Pfam" id="PF13559">
    <property type="entry name" value="DUF4129"/>
    <property type="match status" value="1"/>
</dbReference>
<feature type="transmembrane region" description="Helical" evidence="1">
    <location>
        <begin position="61"/>
        <end position="83"/>
    </location>
</feature>
<gene>
    <name evidence="3" type="ORF">SAMN05421507_109213</name>
</gene>
<keyword evidence="4" id="KW-1185">Reference proteome</keyword>